<protein>
    <recommendedName>
        <fullName evidence="3">17 kDa surface antigen</fullName>
    </recommendedName>
</protein>
<reference evidence="9 10" key="1">
    <citation type="submission" date="2018-04" db="EMBL/GenBank/DDBJ databases">
        <title>Genomic Encyclopedia of Type Strains, Phase III (KMG-III): the genomes of soil and plant-associated and newly described type strains.</title>
        <authorList>
            <person name="Whitman W."/>
        </authorList>
    </citation>
    <scope>NUCLEOTIDE SEQUENCE [LARGE SCALE GENOMIC DNA]</scope>
    <source>
        <strain evidence="9 10">NW12</strain>
    </source>
</reference>
<keyword evidence="10" id="KW-1185">Reference proteome</keyword>
<feature type="chain" id="PRO_5015431148" description="17 kDa surface antigen" evidence="7">
    <location>
        <begin position="25"/>
        <end position="184"/>
    </location>
</feature>
<dbReference type="RefSeq" id="WP_031440853.1">
    <property type="nucleotide sequence ID" value="NZ_CP098762.1"/>
</dbReference>
<keyword evidence="7" id="KW-0732">Signal</keyword>
<evidence type="ECO:0000256" key="6">
    <source>
        <dbReference type="SAM" id="MobiDB-lite"/>
    </source>
</evidence>
<evidence type="ECO:0000256" key="4">
    <source>
        <dbReference type="ARBA" id="ARBA00023136"/>
    </source>
</evidence>
<dbReference type="AlphaFoldDB" id="A0A2T4YRM2"/>
<dbReference type="InterPro" id="IPR008816">
    <property type="entry name" value="Gly_zipper_2TM_dom"/>
</dbReference>
<organism evidence="9 10">
    <name type="scientific">Sphingomonas aerolata</name>
    <dbReference type="NCBI Taxonomy" id="185951"/>
    <lineage>
        <taxon>Bacteria</taxon>
        <taxon>Pseudomonadati</taxon>
        <taxon>Pseudomonadota</taxon>
        <taxon>Alphaproteobacteria</taxon>
        <taxon>Sphingomonadales</taxon>
        <taxon>Sphingomonadaceae</taxon>
        <taxon>Sphingomonas</taxon>
    </lineage>
</organism>
<comment type="similarity">
    <text evidence="2">Belongs to the rickettsiale 17 kDa surface antigen family.</text>
</comment>
<sequence length="184" mass="19628">MKRSLGLATMIAATCLSAAAPAVAQTSADNARFAAAQARLDSELQIFREEFDRYQSLRGNRGGSYVPPAPQGGYRQAPDRYEGGYPDERDEGNYDPARDYRVGPNYQERTLSANDRVYAGQDGRYYCKRNDGTTGLIIGAAGGGILGNVIDGGRSRIVGSLLGAAAGGLAGRAVEQNNSQIRCR</sequence>
<proteinExistence type="inferred from homology"/>
<comment type="subcellular location">
    <subcellularLocation>
        <location evidence="1">Cell outer membrane</location>
        <topology evidence="1">Lipid-anchor</topology>
    </subcellularLocation>
</comment>
<comment type="caution">
    <text evidence="9">The sequence shown here is derived from an EMBL/GenBank/DDBJ whole genome shotgun (WGS) entry which is preliminary data.</text>
</comment>
<evidence type="ECO:0000313" key="9">
    <source>
        <dbReference type="EMBL" id="PTM46159.1"/>
    </source>
</evidence>
<dbReference type="Proteomes" id="UP000240996">
    <property type="component" value="Unassembled WGS sequence"/>
</dbReference>
<evidence type="ECO:0000256" key="3">
    <source>
        <dbReference type="ARBA" id="ARBA00015281"/>
    </source>
</evidence>
<dbReference type="InterPro" id="IPR051407">
    <property type="entry name" value="Bact_OM_lipoprot/Surf_antigen"/>
</dbReference>
<evidence type="ECO:0000256" key="1">
    <source>
        <dbReference type="ARBA" id="ARBA00004459"/>
    </source>
</evidence>
<name>A0A2T4YRM2_9SPHN</name>
<evidence type="ECO:0000256" key="7">
    <source>
        <dbReference type="SAM" id="SignalP"/>
    </source>
</evidence>
<evidence type="ECO:0000256" key="2">
    <source>
        <dbReference type="ARBA" id="ARBA00008681"/>
    </source>
</evidence>
<keyword evidence="4" id="KW-0472">Membrane</keyword>
<dbReference type="PANTHER" id="PTHR35603">
    <property type="match status" value="1"/>
</dbReference>
<evidence type="ECO:0000313" key="10">
    <source>
        <dbReference type="Proteomes" id="UP000240996"/>
    </source>
</evidence>
<dbReference type="GO" id="GO:0009279">
    <property type="term" value="C:cell outer membrane"/>
    <property type="evidence" value="ECO:0007669"/>
    <property type="project" value="UniProtKB-SubCell"/>
</dbReference>
<dbReference type="PANTHER" id="PTHR35603:SF2">
    <property type="entry name" value="OUTER MEMBRANE LIPOPROTEIN"/>
    <property type="match status" value="1"/>
</dbReference>
<dbReference type="GeneID" id="93690405"/>
<feature type="signal peptide" evidence="7">
    <location>
        <begin position="1"/>
        <end position="24"/>
    </location>
</feature>
<feature type="region of interest" description="Disordered" evidence="6">
    <location>
        <begin position="58"/>
        <end position="96"/>
    </location>
</feature>
<evidence type="ECO:0000259" key="8">
    <source>
        <dbReference type="Pfam" id="PF05433"/>
    </source>
</evidence>
<dbReference type="Pfam" id="PF05433">
    <property type="entry name" value="Rick_17kDa_Anti"/>
    <property type="match status" value="1"/>
</dbReference>
<gene>
    <name evidence="9" type="ORF">C8J24_2399</name>
</gene>
<accession>A0A2T4YRM2</accession>
<feature type="domain" description="Glycine zipper 2TM" evidence="8">
    <location>
        <begin position="135"/>
        <end position="175"/>
    </location>
</feature>
<evidence type="ECO:0000256" key="5">
    <source>
        <dbReference type="ARBA" id="ARBA00023288"/>
    </source>
</evidence>
<keyword evidence="5" id="KW-0449">Lipoprotein</keyword>
<dbReference type="EMBL" id="PZZN01000002">
    <property type="protein sequence ID" value="PTM46159.1"/>
    <property type="molecule type" value="Genomic_DNA"/>
</dbReference>